<gene>
    <name evidence="2" type="ORF">FHX68_1659</name>
</gene>
<organism evidence="2 3">
    <name type="scientific">Microbacterium lacticum</name>
    <dbReference type="NCBI Taxonomy" id="33885"/>
    <lineage>
        <taxon>Bacteria</taxon>
        <taxon>Bacillati</taxon>
        <taxon>Actinomycetota</taxon>
        <taxon>Actinomycetes</taxon>
        <taxon>Micrococcales</taxon>
        <taxon>Microbacteriaceae</taxon>
        <taxon>Microbacterium</taxon>
    </lineage>
</organism>
<sequence length="323" mass="35923">MDTLTHEPLTSSPIEVFRRRGRFDPIDDRRVRAAVAAGAWVRIIPGVYARAEAWRALRPHEQHRVRVLEVTHRLETPALVSHHAAAAAWGIDTLGRWPERVDVRVPRASGGRSTGRIRRYPLGVDDVATAPFGRHRVTTPAQTALDLARALPFVRGVAALDQAIWTERPGGALTDLAEIEHLRAAQPSPRGDARASRVLAFASTGAANVRESQMRVLVVELGFGLPTVQERRVLRSGRVAFGDLYFPDADHWVEIDGRGKYLSPEYTGGRDAAQIVLDEKARENEIRRIVRGFSRLDALDAEHPRRVYDILTGDGLRSILPRP</sequence>
<feature type="domain" description="AbiEi antitoxin C-terminal" evidence="1">
    <location>
        <begin position="85"/>
        <end position="162"/>
    </location>
</feature>
<evidence type="ECO:0000313" key="2">
    <source>
        <dbReference type="EMBL" id="TQM98938.1"/>
    </source>
</evidence>
<evidence type="ECO:0000313" key="3">
    <source>
        <dbReference type="Proteomes" id="UP000319804"/>
    </source>
</evidence>
<dbReference type="EMBL" id="VFPS01000002">
    <property type="protein sequence ID" value="TQM98938.1"/>
    <property type="molecule type" value="Genomic_DNA"/>
</dbReference>
<dbReference type="AlphaFoldDB" id="A0A4Y3UK34"/>
<proteinExistence type="predicted"/>
<reference evidence="2 3" key="1">
    <citation type="submission" date="2019-06" db="EMBL/GenBank/DDBJ databases">
        <title>Sequencing the genomes of 1000 actinobacteria strains.</title>
        <authorList>
            <person name="Klenk H.-P."/>
        </authorList>
    </citation>
    <scope>NUCLEOTIDE SEQUENCE [LARGE SCALE GENOMIC DNA]</scope>
    <source>
        <strain evidence="2 3">DSM 20427</strain>
    </source>
</reference>
<accession>A0A4Y3UK34</accession>
<dbReference type="RefSeq" id="WP_229661400.1">
    <property type="nucleotide sequence ID" value="NZ_BJNA01000012.1"/>
</dbReference>
<keyword evidence="3" id="KW-1185">Reference proteome</keyword>
<dbReference type="InterPro" id="IPR018547">
    <property type="entry name" value="AbiEi_C"/>
</dbReference>
<protein>
    <recommendedName>
        <fullName evidence="1">AbiEi antitoxin C-terminal domain-containing protein</fullName>
    </recommendedName>
</protein>
<evidence type="ECO:0000259" key="1">
    <source>
        <dbReference type="Pfam" id="PF09407"/>
    </source>
</evidence>
<comment type="caution">
    <text evidence="2">The sequence shown here is derived from an EMBL/GenBank/DDBJ whole genome shotgun (WGS) entry which is preliminary data.</text>
</comment>
<name>A0A4Y3UK34_9MICO</name>
<dbReference type="Pfam" id="PF09407">
    <property type="entry name" value="AbiEi_1"/>
    <property type="match status" value="1"/>
</dbReference>
<dbReference type="Proteomes" id="UP000319804">
    <property type="component" value="Unassembled WGS sequence"/>
</dbReference>